<dbReference type="Proteomes" id="UP000798662">
    <property type="component" value="Chromosome 3"/>
</dbReference>
<gene>
    <name evidence="1" type="ORF">I4F81_011353</name>
</gene>
<comment type="caution">
    <text evidence="1">The sequence shown here is derived from an EMBL/GenBank/DDBJ whole genome shotgun (WGS) entry which is preliminary data.</text>
</comment>
<keyword evidence="2" id="KW-1185">Reference proteome</keyword>
<reference evidence="1" key="1">
    <citation type="submission" date="2019-11" db="EMBL/GenBank/DDBJ databases">
        <title>Nori genome reveals adaptations in red seaweeds to the harsh intertidal environment.</title>
        <authorList>
            <person name="Wang D."/>
            <person name="Mao Y."/>
        </authorList>
    </citation>
    <scope>NUCLEOTIDE SEQUENCE</scope>
    <source>
        <tissue evidence="1">Gametophyte</tissue>
    </source>
</reference>
<accession>A0ACC3CFV1</accession>
<proteinExistence type="predicted"/>
<evidence type="ECO:0000313" key="1">
    <source>
        <dbReference type="EMBL" id="KAK1868871.1"/>
    </source>
</evidence>
<sequence>MRRLGGWRTWSAAAGAGGSARSRRGWCVGGTRTSPPTSCSTAARKASGGGGGGGVREGGACAFDGFFFLPGAVHLPVLALGAPGTSAALRRGGRGGALNVVGPTQSSGGRPPGSGRWLLARAPVGPRDGDGSYRDNGGGPAAALGRPQRPRGSGATALAPARQRWQRWRRGSGGSGGGGGSGGCSGSGGSPPSSTSDQDRRDWRCKGGHVSCAAAATSLAAGRRA</sequence>
<evidence type="ECO:0000313" key="2">
    <source>
        <dbReference type="Proteomes" id="UP000798662"/>
    </source>
</evidence>
<dbReference type="EMBL" id="CM020620">
    <property type="protein sequence ID" value="KAK1868871.1"/>
    <property type="molecule type" value="Genomic_DNA"/>
</dbReference>
<organism evidence="1 2">
    <name type="scientific">Pyropia yezoensis</name>
    <name type="common">Susabi-nori</name>
    <name type="synonym">Porphyra yezoensis</name>
    <dbReference type="NCBI Taxonomy" id="2788"/>
    <lineage>
        <taxon>Eukaryota</taxon>
        <taxon>Rhodophyta</taxon>
        <taxon>Bangiophyceae</taxon>
        <taxon>Bangiales</taxon>
        <taxon>Bangiaceae</taxon>
        <taxon>Pyropia</taxon>
    </lineage>
</organism>
<protein>
    <submittedName>
        <fullName evidence="1">Uncharacterized protein</fullName>
    </submittedName>
</protein>
<name>A0ACC3CFV1_PYRYE</name>